<dbReference type="HOGENOM" id="CLU_069356_19_1_5"/>
<feature type="domain" description="HTH tetR-type" evidence="3">
    <location>
        <begin position="1"/>
        <end position="61"/>
    </location>
</feature>
<name>A0A0B5E5E1_9RHOB</name>
<dbReference type="InterPro" id="IPR036271">
    <property type="entry name" value="Tet_transcr_reg_TetR-rel_C_sf"/>
</dbReference>
<dbReference type="PROSITE" id="PS50977">
    <property type="entry name" value="HTH_TETR_2"/>
    <property type="match status" value="1"/>
</dbReference>
<organism evidence="4 5">
    <name type="scientific">Celeribacter indicus</name>
    <dbReference type="NCBI Taxonomy" id="1208324"/>
    <lineage>
        <taxon>Bacteria</taxon>
        <taxon>Pseudomonadati</taxon>
        <taxon>Pseudomonadota</taxon>
        <taxon>Alphaproteobacteria</taxon>
        <taxon>Rhodobacterales</taxon>
        <taxon>Roseobacteraceae</taxon>
        <taxon>Celeribacter</taxon>
    </lineage>
</organism>
<dbReference type="PRINTS" id="PR00455">
    <property type="entry name" value="HTHTETR"/>
</dbReference>
<dbReference type="AlphaFoldDB" id="A0A0B5E5E1"/>
<dbReference type="InterPro" id="IPR041586">
    <property type="entry name" value="PsrA_TetR_C"/>
</dbReference>
<dbReference type="Pfam" id="PF17939">
    <property type="entry name" value="TetR_C_30"/>
    <property type="match status" value="1"/>
</dbReference>
<dbReference type="SUPFAM" id="SSF46689">
    <property type="entry name" value="Homeodomain-like"/>
    <property type="match status" value="1"/>
</dbReference>
<proteinExistence type="predicted"/>
<protein>
    <submittedName>
        <fullName evidence="4">TetR family transcriptional regulator</fullName>
    </submittedName>
</protein>
<dbReference type="InterPro" id="IPR009057">
    <property type="entry name" value="Homeodomain-like_sf"/>
</dbReference>
<evidence type="ECO:0000259" key="3">
    <source>
        <dbReference type="PROSITE" id="PS50977"/>
    </source>
</evidence>
<dbReference type="PANTHER" id="PTHR30055">
    <property type="entry name" value="HTH-TYPE TRANSCRIPTIONAL REGULATOR RUTR"/>
    <property type="match status" value="1"/>
</dbReference>
<dbReference type="InterPro" id="IPR050109">
    <property type="entry name" value="HTH-type_TetR-like_transc_reg"/>
</dbReference>
<dbReference type="KEGG" id="cid:P73_3895"/>
<keyword evidence="5" id="KW-1185">Reference proteome</keyword>
<dbReference type="InterPro" id="IPR001647">
    <property type="entry name" value="HTH_TetR"/>
</dbReference>
<accession>A0A0B5E5E1</accession>
<dbReference type="Gene3D" id="1.10.357.10">
    <property type="entry name" value="Tetracycline Repressor, domain 2"/>
    <property type="match status" value="1"/>
</dbReference>
<dbReference type="GO" id="GO:0000976">
    <property type="term" value="F:transcription cis-regulatory region binding"/>
    <property type="evidence" value="ECO:0007669"/>
    <property type="project" value="TreeGrafter"/>
</dbReference>
<dbReference type="Pfam" id="PF00440">
    <property type="entry name" value="TetR_N"/>
    <property type="match status" value="1"/>
</dbReference>
<dbReference type="EMBL" id="CP004393">
    <property type="protein sequence ID" value="AJE48610.1"/>
    <property type="molecule type" value="Genomic_DNA"/>
</dbReference>
<evidence type="ECO:0000256" key="1">
    <source>
        <dbReference type="ARBA" id="ARBA00023125"/>
    </source>
</evidence>
<evidence type="ECO:0000313" key="4">
    <source>
        <dbReference type="EMBL" id="AJE48610.1"/>
    </source>
</evidence>
<gene>
    <name evidence="4" type="ORF">P73_3895</name>
</gene>
<dbReference type="PANTHER" id="PTHR30055:SF235">
    <property type="entry name" value="TRANSCRIPTIONAL REGULATORY PROTEIN"/>
    <property type="match status" value="1"/>
</dbReference>
<dbReference type="SUPFAM" id="SSF48498">
    <property type="entry name" value="Tetracyclin repressor-like, C-terminal domain"/>
    <property type="match status" value="1"/>
</dbReference>
<dbReference type="STRING" id="1208324.P73_3895"/>
<keyword evidence="1 2" id="KW-0238">DNA-binding</keyword>
<dbReference type="GO" id="GO:0003700">
    <property type="term" value="F:DNA-binding transcription factor activity"/>
    <property type="evidence" value="ECO:0007669"/>
    <property type="project" value="TreeGrafter"/>
</dbReference>
<dbReference type="Proteomes" id="UP000031521">
    <property type="component" value="Chromosome"/>
</dbReference>
<reference evidence="4 5" key="1">
    <citation type="journal article" date="2014" name="Int. J. Syst. Evol. Microbiol.">
        <title>Celeribacter indicus sp. nov., a polycyclic aromatic hydrocarbon-degrading bacterium from deep-sea sediment and reclassification of Huaishuia halophila as Celeribacter halophilus comb. nov.</title>
        <authorList>
            <person name="Lai Q."/>
            <person name="Cao J."/>
            <person name="Yuan J."/>
            <person name="Li F."/>
            <person name="Shao Z."/>
        </authorList>
    </citation>
    <scope>NUCLEOTIDE SEQUENCE [LARGE SCALE GENOMIC DNA]</scope>
    <source>
        <strain evidence="4">P73</strain>
    </source>
</reference>
<evidence type="ECO:0000256" key="2">
    <source>
        <dbReference type="PROSITE-ProRule" id="PRU00335"/>
    </source>
</evidence>
<evidence type="ECO:0000313" key="5">
    <source>
        <dbReference type="Proteomes" id="UP000031521"/>
    </source>
</evidence>
<sequence length="205" mass="22569">MELRDAILDAAEEIFSDAGYSGAKVRDISAAAGVNQALVRYYFGAKQDLFDEVVRRRGAAISGARHVLLDQLLAAEASPTVEKIVRNYLKPQWDMKYSGPGGAAFVRLQARLHAELEEHALRLRSEVYDASVKRYIAALCDVLPDIPKEVMSLRMAFLVGTYMFMLNDLGRLNDLTNGQIGEVGKDAMLDHLTAFLSAGLRAPLP</sequence>
<feature type="DNA-binding region" description="H-T-H motif" evidence="2">
    <location>
        <begin position="24"/>
        <end position="43"/>
    </location>
</feature>